<organism evidence="1 2">
    <name type="scientific">Commensalibacter intestini</name>
    <dbReference type="NCBI Taxonomy" id="479936"/>
    <lineage>
        <taxon>Bacteria</taxon>
        <taxon>Pseudomonadati</taxon>
        <taxon>Pseudomonadota</taxon>
        <taxon>Alphaproteobacteria</taxon>
        <taxon>Acetobacterales</taxon>
        <taxon>Acetobacteraceae</taxon>
    </lineage>
</organism>
<sequence>MKFQTDAIFEKEIEIDNGKTETKKIVVQANTVDWETDTFDGDRSMGPELVHTGTTTVNVKSEEHTLIWTVYEYPEGVKNLQELDSDGLTVIKDINWLID</sequence>
<name>A0A251ZTJ5_9PROT</name>
<dbReference type="Proteomes" id="UP000194946">
    <property type="component" value="Unassembled WGS sequence"/>
</dbReference>
<dbReference type="EMBL" id="JOPB01000009">
    <property type="protein sequence ID" value="OUI77990.1"/>
    <property type="molecule type" value="Genomic_DNA"/>
</dbReference>
<evidence type="ECO:0000313" key="1">
    <source>
        <dbReference type="EMBL" id="OUI77990.1"/>
    </source>
</evidence>
<keyword evidence="2" id="KW-1185">Reference proteome</keyword>
<accession>A0A251ZTJ5</accession>
<dbReference type="RefSeq" id="WP_086632527.1">
    <property type="nucleotide sequence ID" value="NZ_JOPB01000009.1"/>
</dbReference>
<protein>
    <submittedName>
        <fullName evidence="1">Uncharacterized protein</fullName>
    </submittedName>
</protein>
<proteinExistence type="predicted"/>
<dbReference type="AlphaFoldDB" id="A0A251ZTJ5"/>
<reference evidence="2" key="1">
    <citation type="submission" date="2014-06" db="EMBL/GenBank/DDBJ databases">
        <authorList>
            <person name="Winans N.J."/>
            <person name="Newell P.D."/>
            <person name="Douglas A.E."/>
        </authorList>
    </citation>
    <scope>NUCLEOTIDE SEQUENCE [LARGE SCALE GENOMIC DNA]</scope>
    <source>
        <strain evidence="2">DmL_052</strain>
    </source>
</reference>
<gene>
    <name evidence="1" type="ORF">HK18_00015</name>
</gene>
<evidence type="ECO:0000313" key="2">
    <source>
        <dbReference type="Proteomes" id="UP000194946"/>
    </source>
</evidence>
<comment type="caution">
    <text evidence="1">The sequence shown here is derived from an EMBL/GenBank/DDBJ whole genome shotgun (WGS) entry which is preliminary data.</text>
</comment>